<dbReference type="GO" id="GO:0016787">
    <property type="term" value="F:hydrolase activity"/>
    <property type="evidence" value="ECO:0007669"/>
    <property type="project" value="UniProtKB-KW"/>
</dbReference>
<comment type="caution">
    <text evidence="2">The sequence shown here is derived from an EMBL/GenBank/DDBJ whole genome shotgun (WGS) entry which is preliminary data.</text>
</comment>
<dbReference type="Proteomes" id="UP000632498">
    <property type="component" value="Unassembled WGS sequence"/>
</dbReference>
<dbReference type="EMBL" id="BMHV01000001">
    <property type="protein sequence ID" value="GGF51207.1"/>
    <property type="molecule type" value="Genomic_DNA"/>
</dbReference>
<dbReference type="Gene3D" id="3.40.50.1820">
    <property type="entry name" value="alpha/beta hydrolase"/>
    <property type="match status" value="1"/>
</dbReference>
<evidence type="ECO:0000259" key="1">
    <source>
        <dbReference type="Pfam" id="PF12697"/>
    </source>
</evidence>
<organism evidence="2 3">
    <name type="scientific">Terasakiella brassicae</name>
    <dbReference type="NCBI Taxonomy" id="1634917"/>
    <lineage>
        <taxon>Bacteria</taxon>
        <taxon>Pseudomonadati</taxon>
        <taxon>Pseudomonadota</taxon>
        <taxon>Alphaproteobacteria</taxon>
        <taxon>Rhodospirillales</taxon>
        <taxon>Terasakiellaceae</taxon>
        <taxon>Terasakiella</taxon>
    </lineage>
</organism>
<dbReference type="Pfam" id="PF12697">
    <property type="entry name" value="Abhydrolase_6"/>
    <property type="match status" value="1"/>
</dbReference>
<keyword evidence="2" id="KW-0378">Hydrolase</keyword>
<dbReference type="InterPro" id="IPR029058">
    <property type="entry name" value="AB_hydrolase_fold"/>
</dbReference>
<sequence length="207" mass="23658">MKKLVFVHGWGFAAEFWHGLATELPEFASEFVNLGFLGDVHPINDPNAVYITHSMGLAWVVEQVANCQAIVAINGFTKFCRDENWSNGVPPRMLERMIRQFDRTPETVWTEFMKNCGAIDPVYPTKANTEALSKGLRCLRDCDIRLKFKNLTADKLIIAGDQDRIVPEKLTRASFGEDVIWYKGGNHLLPLFEQKKLAVDIRRFLDR</sequence>
<evidence type="ECO:0000313" key="3">
    <source>
        <dbReference type="Proteomes" id="UP000632498"/>
    </source>
</evidence>
<protein>
    <submittedName>
        <fullName evidence="2">Alpha/beta hydrolase</fullName>
    </submittedName>
</protein>
<dbReference type="SUPFAM" id="SSF53474">
    <property type="entry name" value="alpha/beta-Hydrolases"/>
    <property type="match status" value="1"/>
</dbReference>
<reference evidence="2" key="1">
    <citation type="journal article" date="2014" name="Int. J. Syst. Evol. Microbiol.">
        <title>Complete genome sequence of Corynebacterium casei LMG S-19264T (=DSM 44701T), isolated from a smear-ripened cheese.</title>
        <authorList>
            <consortium name="US DOE Joint Genome Institute (JGI-PGF)"/>
            <person name="Walter F."/>
            <person name="Albersmeier A."/>
            <person name="Kalinowski J."/>
            <person name="Ruckert C."/>
        </authorList>
    </citation>
    <scope>NUCLEOTIDE SEQUENCE</scope>
    <source>
        <strain evidence="2">CGMCC 1.15254</strain>
    </source>
</reference>
<feature type="domain" description="AB hydrolase-1" evidence="1">
    <location>
        <begin position="4"/>
        <end position="194"/>
    </location>
</feature>
<reference evidence="2" key="2">
    <citation type="submission" date="2020-09" db="EMBL/GenBank/DDBJ databases">
        <authorList>
            <person name="Sun Q."/>
            <person name="Zhou Y."/>
        </authorList>
    </citation>
    <scope>NUCLEOTIDE SEQUENCE</scope>
    <source>
        <strain evidence="2">CGMCC 1.15254</strain>
    </source>
</reference>
<dbReference type="AlphaFoldDB" id="A0A917BQY5"/>
<keyword evidence="3" id="KW-1185">Reference proteome</keyword>
<dbReference type="RefSeq" id="WP_188659750.1">
    <property type="nucleotide sequence ID" value="NZ_BMHV01000001.1"/>
</dbReference>
<dbReference type="InterPro" id="IPR000073">
    <property type="entry name" value="AB_hydrolase_1"/>
</dbReference>
<accession>A0A917BQY5</accession>
<evidence type="ECO:0000313" key="2">
    <source>
        <dbReference type="EMBL" id="GGF51207.1"/>
    </source>
</evidence>
<gene>
    <name evidence="2" type="ORF">GCM10011332_00500</name>
</gene>
<proteinExistence type="predicted"/>
<name>A0A917BQY5_9PROT</name>